<keyword evidence="3 8" id="KW-0694">RNA-binding</keyword>
<accession>B8D1C9</accession>
<dbReference type="InterPro" id="IPR000529">
    <property type="entry name" value="Ribosomal_bS6"/>
</dbReference>
<dbReference type="HOGENOM" id="CLU_113441_5_1_9"/>
<gene>
    <name evidence="8" type="primary">rpsF</name>
    <name evidence="9" type="ordered locus">Hore_23360</name>
</gene>
<sequence length="95" mass="11322">MRAYETTFIIKPDLEEEARNNILDRVKEIIDTNGGKVNEVDEWGDRNLAYEIKNYNTGYYTLIKFEGEAETIDEMERYFNLTDSVLRYLVIREDK</sequence>
<dbReference type="GO" id="GO:0005737">
    <property type="term" value="C:cytoplasm"/>
    <property type="evidence" value="ECO:0007669"/>
    <property type="project" value="UniProtKB-ARBA"/>
</dbReference>
<dbReference type="Pfam" id="PF01250">
    <property type="entry name" value="Ribosomal_S6"/>
    <property type="match status" value="1"/>
</dbReference>
<dbReference type="GO" id="GO:1990904">
    <property type="term" value="C:ribonucleoprotein complex"/>
    <property type="evidence" value="ECO:0007669"/>
    <property type="project" value="UniProtKB-KW"/>
</dbReference>
<dbReference type="Gene3D" id="3.30.70.60">
    <property type="match status" value="1"/>
</dbReference>
<keyword evidence="10" id="KW-1185">Reference proteome</keyword>
<organism evidence="9 10">
    <name type="scientific">Halothermothrix orenii (strain H 168 / OCM 544 / DSM 9562)</name>
    <dbReference type="NCBI Taxonomy" id="373903"/>
    <lineage>
        <taxon>Bacteria</taxon>
        <taxon>Bacillati</taxon>
        <taxon>Bacillota</taxon>
        <taxon>Clostridia</taxon>
        <taxon>Halanaerobiales</taxon>
        <taxon>Halothermotrichaceae</taxon>
        <taxon>Halothermothrix</taxon>
    </lineage>
</organism>
<dbReference type="HAMAP" id="MF_00360">
    <property type="entry name" value="Ribosomal_bS6"/>
    <property type="match status" value="1"/>
</dbReference>
<proteinExistence type="inferred from homology"/>
<dbReference type="CDD" id="cd00473">
    <property type="entry name" value="bS6"/>
    <property type="match status" value="1"/>
</dbReference>
<keyword evidence="2 8" id="KW-0699">rRNA-binding</keyword>
<dbReference type="GO" id="GO:0003735">
    <property type="term" value="F:structural constituent of ribosome"/>
    <property type="evidence" value="ECO:0007669"/>
    <property type="project" value="InterPro"/>
</dbReference>
<evidence type="ECO:0000313" key="9">
    <source>
        <dbReference type="EMBL" id="ACL71081.1"/>
    </source>
</evidence>
<name>B8D1C9_HALOH</name>
<evidence type="ECO:0000256" key="2">
    <source>
        <dbReference type="ARBA" id="ARBA00022730"/>
    </source>
</evidence>
<dbReference type="InterPro" id="IPR020815">
    <property type="entry name" value="Ribosomal_bS6_CS"/>
</dbReference>
<dbReference type="GO" id="GO:0005840">
    <property type="term" value="C:ribosome"/>
    <property type="evidence" value="ECO:0007669"/>
    <property type="project" value="UniProtKB-KW"/>
</dbReference>
<dbReference type="eggNOG" id="COG0360">
    <property type="taxonomic scope" value="Bacteria"/>
</dbReference>
<dbReference type="PANTHER" id="PTHR21011:SF1">
    <property type="entry name" value="SMALL RIBOSOMAL SUBUNIT PROTEIN BS6M"/>
    <property type="match status" value="1"/>
</dbReference>
<dbReference type="FunFam" id="3.30.70.60:FF:000002">
    <property type="entry name" value="30S ribosomal protein S6"/>
    <property type="match status" value="1"/>
</dbReference>
<evidence type="ECO:0000256" key="4">
    <source>
        <dbReference type="ARBA" id="ARBA00022980"/>
    </source>
</evidence>
<reference evidence="9 10" key="1">
    <citation type="journal article" date="2009" name="PLoS ONE">
        <title>Genome analysis of the anaerobic thermohalophilic bacterium Halothermothrix orenii.</title>
        <authorList>
            <person name="Mavromatis K."/>
            <person name="Ivanova N."/>
            <person name="Anderson I."/>
            <person name="Lykidis A."/>
            <person name="Hooper S.D."/>
            <person name="Sun H."/>
            <person name="Kunin V."/>
            <person name="Lapidus A."/>
            <person name="Hugenholtz P."/>
            <person name="Patel B."/>
            <person name="Kyrpides N.C."/>
        </authorList>
    </citation>
    <scope>NUCLEOTIDE SEQUENCE [LARGE SCALE GENOMIC DNA]</scope>
    <source>
        <strain evidence="10">H 168 / OCM 544 / DSM 9562</strain>
    </source>
</reference>
<dbReference type="Proteomes" id="UP000000719">
    <property type="component" value="Chromosome"/>
</dbReference>
<dbReference type="NCBIfam" id="TIGR00166">
    <property type="entry name" value="S6"/>
    <property type="match status" value="1"/>
</dbReference>
<dbReference type="GO" id="GO:0006412">
    <property type="term" value="P:translation"/>
    <property type="evidence" value="ECO:0007669"/>
    <property type="project" value="UniProtKB-UniRule"/>
</dbReference>
<evidence type="ECO:0000256" key="6">
    <source>
        <dbReference type="ARBA" id="ARBA00035104"/>
    </source>
</evidence>
<dbReference type="KEGG" id="hor:Hore_23360"/>
<evidence type="ECO:0000256" key="3">
    <source>
        <dbReference type="ARBA" id="ARBA00022884"/>
    </source>
</evidence>
<dbReference type="AlphaFoldDB" id="B8D1C9"/>
<dbReference type="RefSeq" id="WP_015924049.1">
    <property type="nucleotide sequence ID" value="NC_011899.1"/>
</dbReference>
<keyword evidence="4 8" id="KW-0689">Ribosomal protein</keyword>
<dbReference type="InterPro" id="IPR035980">
    <property type="entry name" value="Ribosomal_bS6_sf"/>
</dbReference>
<evidence type="ECO:0000256" key="5">
    <source>
        <dbReference type="ARBA" id="ARBA00023274"/>
    </source>
</evidence>
<evidence type="ECO:0000256" key="8">
    <source>
        <dbReference type="HAMAP-Rule" id="MF_00360"/>
    </source>
</evidence>
<evidence type="ECO:0000256" key="1">
    <source>
        <dbReference type="ARBA" id="ARBA00009512"/>
    </source>
</evidence>
<dbReference type="OrthoDB" id="9812702at2"/>
<dbReference type="InterPro" id="IPR020814">
    <property type="entry name" value="Ribosomal_S6_plastid/chlpt"/>
</dbReference>
<comment type="similarity">
    <text evidence="1 8">Belongs to the bacterial ribosomal protein bS6 family.</text>
</comment>
<dbReference type="InterPro" id="IPR014717">
    <property type="entry name" value="Transl_elong_EF1B/ribsomal_bS6"/>
</dbReference>
<comment type="function">
    <text evidence="6 8">Binds together with bS18 to 16S ribosomal RNA.</text>
</comment>
<dbReference type="PROSITE" id="PS01048">
    <property type="entry name" value="RIBOSOMAL_S6"/>
    <property type="match status" value="1"/>
</dbReference>
<dbReference type="EMBL" id="CP001098">
    <property type="protein sequence ID" value="ACL71081.1"/>
    <property type="molecule type" value="Genomic_DNA"/>
</dbReference>
<dbReference type="GO" id="GO:0070181">
    <property type="term" value="F:small ribosomal subunit rRNA binding"/>
    <property type="evidence" value="ECO:0007669"/>
    <property type="project" value="TreeGrafter"/>
</dbReference>
<dbReference type="PANTHER" id="PTHR21011">
    <property type="entry name" value="MITOCHONDRIAL 28S RIBOSOMAL PROTEIN S6"/>
    <property type="match status" value="1"/>
</dbReference>
<dbReference type="SUPFAM" id="SSF54995">
    <property type="entry name" value="Ribosomal protein S6"/>
    <property type="match status" value="1"/>
</dbReference>
<dbReference type="STRING" id="373903.Hore_23360"/>
<evidence type="ECO:0000313" key="10">
    <source>
        <dbReference type="Proteomes" id="UP000000719"/>
    </source>
</evidence>
<protein>
    <recommendedName>
        <fullName evidence="7 8">Small ribosomal subunit protein bS6</fullName>
    </recommendedName>
</protein>
<keyword evidence="5 8" id="KW-0687">Ribonucleoprotein</keyword>
<evidence type="ECO:0000256" key="7">
    <source>
        <dbReference type="ARBA" id="ARBA00035294"/>
    </source>
</evidence>